<dbReference type="EMBL" id="JACAZI010000005">
    <property type="protein sequence ID" value="KAF7359922.1"/>
    <property type="molecule type" value="Genomic_DNA"/>
</dbReference>
<dbReference type="OrthoDB" id="2535105at2759"/>
<feature type="transmembrane region" description="Helical" evidence="1">
    <location>
        <begin position="122"/>
        <end position="141"/>
    </location>
</feature>
<organism evidence="3 4">
    <name type="scientific">Mycena venus</name>
    <dbReference type="NCBI Taxonomy" id="2733690"/>
    <lineage>
        <taxon>Eukaryota</taxon>
        <taxon>Fungi</taxon>
        <taxon>Dikarya</taxon>
        <taxon>Basidiomycota</taxon>
        <taxon>Agaricomycotina</taxon>
        <taxon>Agaricomycetes</taxon>
        <taxon>Agaricomycetidae</taxon>
        <taxon>Agaricales</taxon>
        <taxon>Marasmiineae</taxon>
        <taxon>Mycenaceae</taxon>
        <taxon>Mycena</taxon>
    </lineage>
</organism>
<feature type="transmembrane region" description="Helical" evidence="1">
    <location>
        <begin position="12"/>
        <end position="37"/>
    </location>
</feature>
<dbReference type="InterPro" id="IPR045339">
    <property type="entry name" value="DUF6534"/>
</dbReference>
<evidence type="ECO:0000256" key="1">
    <source>
        <dbReference type="SAM" id="Phobius"/>
    </source>
</evidence>
<feature type="transmembrane region" description="Helical" evidence="1">
    <location>
        <begin position="161"/>
        <end position="184"/>
    </location>
</feature>
<sequence length="320" mass="35342">MPAPIPLDNTLGALYIGVAASSVVFGINCMQSFLYFAEHSKCDGRFVKAFVTVLWILELLTVILINHGVYFYSITNFGDLNILTEPTVWSITVEVGLSTFVALMVQTFFAHRVYILGGGKKLLPCIIMFLTLTQFAMGLVYTKVALSFKRFSGGASDFPYVMTVFGSEVVADFLIAASSIYYLRQHAERSEVSATRHIIYVLIKYVVNTCLLEVLCLIPIITLLAIETNTLLFGPFVLVLPRVYSLSLLCSLNNRDHLRDISHGENGVTMSLPSFGRTRSGTAIANGGNNFELTTNSTQMQFQVKDDISTFASYDKATPV</sequence>
<keyword evidence="4" id="KW-1185">Reference proteome</keyword>
<dbReference type="Proteomes" id="UP000620124">
    <property type="component" value="Unassembled WGS sequence"/>
</dbReference>
<dbReference type="AlphaFoldDB" id="A0A8H7D5C2"/>
<feature type="transmembrane region" description="Helical" evidence="1">
    <location>
        <begin position="205"/>
        <end position="226"/>
    </location>
</feature>
<evidence type="ECO:0000313" key="3">
    <source>
        <dbReference type="EMBL" id="KAF7359922.1"/>
    </source>
</evidence>
<evidence type="ECO:0000313" key="4">
    <source>
        <dbReference type="Proteomes" id="UP000620124"/>
    </source>
</evidence>
<dbReference type="PANTHER" id="PTHR40465:SF1">
    <property type="entry name" value="DUF6534 DOMAIN-CONTAINING PROTEIN"/>
    <property type="match status" value="1"/>
</dbReference>
<protein>
    <recommendedName>
        <fullName evidence="2">DUF6534 domain-containing protein</fullName>
    </recommendedName>
</protein>
<accession>A0A8H7D5C2</accession>
<feature type="domain" description="DUF6534" evidence="2">
    <location>
        <begin position="169"/>
        <end position="257"/>
    </location>
</feature>
<comment type="caution">
    <text evidence="3">The sequence shown here is derived from an EMBL/GenBank/DDBJ whole genome shotgun (WGS) entry which is preliminary data.</text>
</comment>
<gene>
    <name evidence="3" type="ORF">MVEN_00718100</name>
</gene>
<dbReference type="PANTHER" id="PTHR40465">
    <property type="entry name" value="CHROMOSOME 1, WHOLE GENOME SHOTGUN SEQUENCE"/>
    <property type="match status" value="1"/>
</dbReference>
<name>A0A8H7D5C2_9AGAR</name>
<keyword evidence="1" id="KW-0472">Membrane</keyword>
<reference evidence="3" key="1">
    <citation type="submission" date="2020-05" db="EMBL/GenBank/DDBJ databases">
        <title>Mycena genomes resolve the evolution of fungal bioluminescence.</title>
        <authorList>
            <person name="Tsai I.J."/>
        </authorList>
    </citation>
    <scope>NUCLEOTIDE SEQUENCE</scope>
    <source>
        <strain evidence="3">CCC161011</strain>
    </source>
</reference>
<keyword evidence="1" id="KW-1133">Transmembrane helix</keyword>
<evidence type="ECO:0000259" key="2">
    <source>
        <dbReference type="Pfam" id="PF20152"/>
    </source>
</evidence>
<keyword evidence="1" id="KW-0812">Transmembrane</keyword>
<dbReference type="Pfam" id="PF20152">
    <property type="entry name" value="DUF6534"/>
    <property type="match status" value="1"/>
</dbReference>
<proteinExistence type="predicted"/>
<feature type="transmembrane region" description="Helical" evidence="1">
    <location>
        <begin position="49"/>
        <end position="69"/>
    </location>
</feature>
<feature type="transmembrane region" description="Helical" evidence="1">
    <location>
        <begin position="89"/>
        <end position="110"/>
    </location>
</feature>
<feature type="transmembrane region" description="Helical" evidence="1">
    <location>
        <begin position="232"/>
        <end position="252"/>
    </location>
</feature>